<dbReference type="Pfam" id="PF04307">
    <property type="entry name" value="YdjM"/>
    <property type="match status" value="1"/>
</dbReference>
<dbReference type="GO" id="GO:0016787">
    <property type="term" value="F:hydrolase activity"/>
    <property type="evidence" value="ECO:0007669"/>
    <property type="project" value="UniProtKB-KW"/>
</dbReference>
<dbReference type="PANTHER" id="PTHR35531:SF1">
    <property type="entry name" value="INNER MEMBRANE PROTEIN YBCI-RELATED"/>
    <property type="match status" value="1"/>
</dbReference>
<proteinExistence type="predicted"/>
<dbReference type="InterPro" id="IPR007404">
    <property type="entry name" value="YdjM-like"/>
</dbReference>
<dbReference type="PANTHER" id="PTHR35531">
    <property type="entry name" value="INNER MEMBRANE PROTEIN YBCI-RELATED"/>
    <property type="match status" value="1"/>
</dbReference>
<feature type="transmembrane region" description="Helical" evidence="1">
    <location>
        <begin position="61"/>
        <end position="78"/>
    </location>
</feature>
<dbReference type="EMBL" id="JBHSZV010000051">
    <property type="protein sequence ID" value="MFC7063648.1"/>
    <property type="molecule type" value="Genomic_DNA"/>
</dbReference>
<gene>
    <name evidence="2" type="ORF">ACFQIC_17705</name>
</gene>
<evidence type="ECO:0000256" key="1">
    <source>
        <dbReference type="SAM" id="Phobius"/>
    </source>
</evidence>
<accession>A0ABW2EN02</accession>
<feature type="transmembrane region" description="Helical" evidence="1">
    <location>
        <begin position="7"/>
        <end position="26"/>
    </location>
</feature>
<dbReference type="Proteomes" id="UP001596410">
    <property type="component" value="Unassembled WGS sequence"/>
</dbReference>
<sequence>MMATGHQIVGFTSGLIAITLLPHIGILPQTPLEAILFFVFVLFGSLLPDIDTPHSKLGQKFWRLLIFVLMVAFGLYLYAPNYLNSYREELKVFVMLTLPLLIMVRSHRKMTHSIFFIGVLFIYHLIITNFFAIPYYFFIGFITGVFSHLVGDLITKRGIPIFYPFYKRHFRFLFTFRTGSSTEKMIVLTLSVWNIWFLVTQIF</sequence>
<keyword evidence="3" id="KW-1185">Reference proteome</keyword>
<keyword evidence="1" id="KW-1133">Transmembrane helix</keyword>
<protein>
    <submittedName>
        <fullName evidence="2">Metal-dependent hydrolase</fullName>
    </submittedName>
</protein>
<feature type="transmembrane region" description="Helical" evidence="1">
    <location>
        <begin position="32"/>
        <end position="49"/>
    </location>
</feature>
<keyword evidence="2" id="KW-0378">Hydrolase</keyword>
<keyword evidence="1" id="KW-0472">Membrane</keyword>
<organism evidence="2 3">
    <name type="scientific">Halobacillus seohaensis</name>
    <dbReference type="NCBI Taxonomy" id="447421"/>
    <lineage>
        <taxon>Bacteria</taxon>
        <taxon>Bacillati</taxon>
        <taxon>Bacillota</taxon>
        <taxon>Bacilli</taxon>
        <taxon>Bacillales</taxon>
        <taxon>Bacillaceae</taxon>
        <taxon>Halobacillus</taxon>
    </lineage>
</organism>
<comment type="caution">
    <text evidence="2">The sequence shown here is derived from an EMBL/GenBank/DDBJ whole genome shotgun (WGS) entry which is preliminary data.</text>
</comment>
<evidence type="ECO:0000313" key="3">
    <source>
        <dbReference type="Proteomes" id="UP001596410"/>
    </source>
</evidence>
<reference evidence="3" key="1">
    <citation type="journal article" date="2019" name="Int. J. Syst. Evol. Microbiol.">
        <title>The Global Catalogue of Microorganisms (GCM) 10K type strain sequencing project: providing services to taxonomists for standard genome sequencing and annotation.</title>
        <authorList>
            <consortium name="The Broad Institute Genomics Platform"/>
            <consortium name="The Broad Institute Genome Sequencing Center for Infectious Disease"/>
            <person name="Wu L."/>
            <person name="Ma J."/>
        </authorList>
    </citation>
    <scope>NUCLEOTIDE SEQUENCE [LARGE SCALE GENOMIC DNA]</scope>
    <source>
        <strain evidence="3">CGMCC 4.1621</strain>
    </source>
</reference>
<name>A0ABW2EN02_9BACI</name>
<evidence type="ECO:0000313" key="2">
    <source>
        <dbReference type="EMBL" id="MFC7063648.1"/>
    </source>
</evidence>
<keyword evidence="1" id="KW-0812">Transmembrane</keyword>
<feature type="transmembrane region" description="Helical" evidence="1">
    <location>
        <begin position="114"/>
        <end position="139"/>
    </location>
</feature>